<dbReference type="EMBL" id="BAABKN010000037">
    <property type="protein sequence ID" value="GAA4759497.1"/>
    <property type="molecule type" value="Genomic_DNA"/>
</dbReference>
<feature type="region of interest" description="Disordered" evidence="1">
    <location>
        <begin position="182"/>
        <end position="218"/>
    </location>
</feature>
<accession>A0ABP8ZLJ0</accession>
<sequence>MLTLAVALLGVAPAEAASPKVRHAEGLLLVPNNGWTKFSPNGDGSQDRTGFSYRPTRRATVQVTVRDARGAVVRAANLGKQAGGWHYWTWNGRNRHGAYVRDGAYRVTFTATATRHGKQLRDSDTSRAVARTRFDRSPNGIVFVPGVYLDRDAIYRDTTYFKDEFSWNGEFYRTSMQGSLGSRGASRITGPDGGVVYERGERYDGDNQDNTWDGTDEDGVRVPAGTYTLVNTWVDLYGNHLSVTKPLVVGDGSRVEQHHSVTVTPAEARVGTATEPFEFLAGSHKTGFYLTYACPPRASDRFPAGALSFALYDPRCTVSDDTFKVALPVDLDLTFDTVTLTAVGGPTTPGGEGSATLGLTLFTPPARTAAGDEATTVVQTKRGQFQPPANDVTWYVRRETGGYDFKSFTVDIYHYEPPA</sequence>
<dbReference type="Pfam" id="PF13860">
    <property type="entry name" value="FlgD_ig"/>
    <property type="match status" value="1"/>
</dbReference>
<organism evidence="3 4">
    <name type="scientific">Nocardioides endophyticus</name>
    <dbReference type="NCBI Taxonomy" id="1353775"/>
    <lineage>
        <taxon>Bacteria</taxon>
        <taxon>Bacillati</taxon>
        <taxon>Actinomycetota</taxon>
        <taxon>Actinomycetes</taxon>
        <taxon>Propionibacteriales</taxon>
        <taxon>Nocardioidaceae</taxon>
        <taxon>Nocardioides</taxon>
    </lineage>
</organism>
<reference evidence="4" key="1">
    <citation type="journal article" date="2019" name="Int. J. Syst. Evol. Microbiol.">
        <title>The Global Catalogue of Microorganisms (GCM) 10K type strain sequencing project: providing services to taxonomists for standard genome sequencing and annotation.</title>
        <authorList>
            <consortium name="The Broad Institute Genomics Platform"/>
            <consortium name="The Broad Institute Genome Sequencing Center for Infectious Disease"/>
            <person name="Wu L."/>
            <person name="Ma J."/>
        </authorList>
    </citation>
    <scope>NUCLEOTIDE SEQUENCE [LARGE SCALE GENOMIC DNA]</scope>
    <source>
        <strain evidence="4">JCM 18532</strain>
    </source>
</reference>
<comment type="caution">
    <text evidence="3">The sequence shown here is derived from an EMBL/GenBank/DDBJ whole genome shotgun (WGS) entry which is preliminary data.</text>
</comment>
<keyword evidence="4" id="KW-1185">Reference proteome</keyword>
<gene>
    <name evidence="3" type="ORF">GCM10023350_52000</name>
</gene>
<evidence type="ECO:0000313" key="3">
    <source>
        <dbReference type="EMBL" id="GAA4759497.1"/>
    </source>
</evidence>
<name>A0ABP8ZLJ0_9ACTN</name>
<dbReference type="InterPro" id="IPR025965">
    <property type="entry name" value="FlgD/Vpr_Ig-like"/>
</dbReference>
<feature type="domain" description="FlgD/Vpr Ig-like" evidence="2">
    <location>
        <begin position="45"/>
        <end position="113"/>
    </location>
</feature>
<dbReference type="Proteomes" id="UP001499882">
    <property type="component" value="Unassembled WGS sequence"/>
</dbReference>
<dbReference type="Gene3D" id="2.60.40.4070">
    <property type="match status" value="2"/>
</dbReference>
<proteinExistence type="predicted"/>
<evidence type="ECO:0000259" key="2">
    <source>
        <dbReference type="Pfam" id="PF13860"/>
    </source>
</evidence>
<dbReference type="RefSeq" id="WP_345530061.1">
    <property type="nucleotide sequence ID" value="NZ_BAABKN010000037.1"/>
</dbReference>
<evidence type="ECO:0000256" key="1">
    <source>
        <dbReference type="SAM" id="MobiDB-lite"/>
    </source>
</evidence>
<evidence type="ECO:0000313" key="4">
    <source>
        <dbReference type="Proteomes" id="UP001499882"/>
    </source>
</evidence>
<protein>
    <recommendedName>
        <fullName evidence="2">FlgD/Vpr Ig-like domain-containing protein</fullName>
    </recommendedName>
</protein>